<dbReference type="EC" id="3.1.4.58" evidence="2"/>
<dbReference type="NCBIfam" id="TIGR02258">
    <property type="entry name" value="2_5_ligase"/>
    <property type="match status" value="1"/>
</dbReference>
<name>A0A483CYT3_9EURY</name>
<dbReference type="Proteomes" id="UP000292580">
    <property type="component" value="Unassembled WGS sequence"/>
</dbReference>
<dbReference type="EMBL" id="PGCL01000002">
    <property type="protein sequence ID" value="TAJ44936.1"/>
    <property type="molecule type" value="Genomic_DNA"/>
</dbReference>
<feature type="active site" description="Proton donor" evidence="2">
    <location>
        <position position="41"/>
    </location>
</feature>
<comment type="function">
    <text evidence="2">Hydrolyzes RNA 2',3'-cyclic phosphodiester to an RNA 2'-phosphomonoester.</text>
</comment>
<dbReference type="InterPro" id="IPR009097">
    <property type="entry name" value="Cyclic_Pdiesterase"/>
</dbReference>
<evidence type="ECO:0000256" key="2">
    <source>
        <dbReference type="HAMAP-Rule" id="MF_01940"/>
    </source>
</evidence>
<sequence length="182" mass="19842">MVRAFVAIDLSDAVKTELGRMQGHLRRSAARLSYVDPSLAHITLLFLGEVEDSRLESVKEALLGIQGTTYDLAVTGVAGNNPRRPRVIWCTVEDGGATARLADAVEGALRPLGFRRDRREFTPHITLARVKEFDPSLLEGIADLADETAGLCTIDRIVLKQSTLTPKGPIYQTLLEVPLGAH</sequence>
<feature type="active site" description="Proton acceptor" evidence="2">
    <location>
        <position position="124"/>
    </location>
</feature>
<dbReference type="GO" id="GO:0004113">
    <property type="term" value="F:2',3'-cyclic-nucleotide 3'-phosphodiesterase activity"/>
    <property type="evidence" value="ECO:0007669"/>
    <property type="project" value="InterPro"/>
</dbReference>
<comment type="similarity">
    <text evidence="2">Belongs to the 2H phosphoesterase superfamily. ThpR family.</text>
</comment>
<organism evidence="4 5">
    <name type="scientific">Methanofollis fontis</name>
    <dbReference type="NCBI Taxonomy" id="2052832"/>
    <lineage>
        <taxon>Archaea</taxon>
        <taxon>Methanobacteriati</taxon>
        <taxon>Methanobacteriota</taxon>
        <taxon>Stenosarchaea group</taxon>
        <taxon>Methanomicrobia</taxon>
        <taxon>Methanomicrobiales</taxon>
        <taxon>Methanomicrobiaceae</taxon>
        <taxon>Methanofollis</taxon>
    </lineage>
</organism>
<dbReference type="InterPro" id="IPR004175">
    <property type="entry name" value="RNA_CPDase"/>
</dbReference>
<keyword evidence="5" id="KW-1185">Reference proteome</keyword>
<dbReference type="Pfam" id="PF02834">
    <property type="entry name" value="LigT_PEase"/>
    <property type="match status" value="2"/>
</dbReference>
<feature type="short sequence motif" description="HXTX 2" evidence="2">
    <location>
        <begin position="124"/>
        <end position="127"/>
    </location>
</feature>
<accession>A0A483CYT3</accession>
<evidence type="ECO:0000313" key="4">
    <source>
        <dbReference type="EMBL" id="TAJ44936.1"/>
    </source>
</evidence>
<proteinExistence type="inferred from homology"/>
<keyword evidence="1 2" id="KW-0378">Hydrolase</keyword>
<feature type="domain" description="Phosphoesterase HXTX" evidence="3">
    <location>
        <begin position="98"/>
        <end position="171"/>
    </location>
</feature>
<dbReference type="HAMAP" id="MF_01940">
    <property type="entry name" value="RNA_CPDase"/>
    <property type="match status" value="1"/>
</dbReference>
<evidence type="ECO:0000256" key="1">
    <source>
        <dbReference type="ARBA" id="ARBA00022801"/>
    </source>
</evidence>
<reference evidence="4 5" key="1">
    <citation type="submission" date="2017-11" db="EMBL/GenBank/DDBJ databases">
        <title>Isolation and Characterization of Methanofollis Species from Methane Seep Offshore SW Taiwan.</title>
        <authorList>
            <person name="Teng N.-H."/>
            <person name="Lai M.-C."/>
            <person name="Chen S.-C."/>
        </authorList>
    </citation>
    <scope>NUCLEOTIDE SEQUENCE [LARGE SCALE GENOMIC DNA]</scope>
    <source>
        <strain evidence="4 5">FWC-SCC2</strain>
    </source>
</reference>
<dbReference type="GO" id="GO:0008664">
    <property type="term" value="F:RNA 2',3'-cyclic 3'-phosphodiesterase activity"/>
    <property type="evidence" value="ECO:0007669"/>
    <property type="project" value="UniProtKB-EC"/>
</dbReference>
<dbReference type="SUPFAM" id="SSF55144">
    <property type="entry name" value="LigT-like"/>
    <property type="match status" value="1"/>
</dbReference>
<dbReference type="AlphaFoldDB" id="A0A483CYT3"/>
<gene>
    <name evidence="4" type="ORF">CUJ86_06555</name>
</gene>
<dbReference type="PANTHER" id="PTHR35561:SF1">
    <property type="entry name" value="RNA 2',3'-CYCLIC PHOSPHODIESTERASE"/>
    <property type="match status" value="1"/>
</dbReference>
<protein>
    <recommendedName>
        <fullName evidence="2">RNA 2',3'-cyclic phosphodiesterase</fullName>
        <shortName evidence="2">RNA 2',3'-CPDase</shortName>
        <ecNumber evidence="2">3.1.4.58</ecNumber>
    </recommendedName>
</protein>
<comment type="caution">
    <text evidence="4">The sequence shown here is derived from an EMBL/GenBank/DDBJ whole genome shotgun (WGS) entry which is preliminary data.</text>
</comment>
<feature type="domain" description="Phosphoesterase HXTX" evidence="3">
    <location>
        <begin position="8"/>
        <end position="89"/>
    </location>
</feature>
<dbReference type="PANTHER" id="PTHR35561">
    <property type="entry name" value="RNA 2',3'-CYCLIC PHOSPHODIESTERASE"/>
    <property type="match status" value="1"/>
</dbReference>
<feature type="short sequence motif" description="HXTX 1" evidence="2">
    <location>
        <begin position="41"/>
        <end position="44"/>
    </location>
</feature>
<dbReference type="Gene3D" id="3.90.1140.10">
    <property type="entry name" value="Cyclic phosphodiesterase"/>
    <property type="match status" value="1"/>
</dbReference>
<dbReference type="InterPro" id="IPR014051">
    <property type="entry name" value="Phosphoesterase_HXTX"/>
</dbReference>
<evidence type="ECO:0000259" key="3">
    <source>
        <dbReference type="Pfam" id="PF02834"/>
    </source>
</evidence>
<evidence type="ECO:0000313" key="5">
    <source>
        <dbReference type="Proteomes" id="UP000292580"/>
    </source>
</evidence>
<dbReference type="OrthoDB" id="44091at2157"/>
<dbReference type="RefSeq" id="WP_130646748.1">
    <property type="nucleotide sequence ID" value="NZ_PGCL01000002.1"/>
</dbReference>
<comment type="catalytic activity">
    <reaction evidence="2">
        <text>a 3'-end 2',3'-cyclophospho-ribonucleotide-RNA + H2O = a 3'-end 2'-phospho-ribonucleotide-RNA + H(+)</text>
        <dbReference type="Rhea" id="RHEA:11828"/>
        <dbReference type="Rhea" id="RHEA-COMP:10464"/>
        <dbReference type="Rhea" id="RHEA-COMP:17353"/>
        <dbReference type="ChEBI" id="CHEBI:15377"/>
        <dbReference type="ChEBI" id="CHEBI:15378"/>
        <dbReference type="ChEBI" id="CHEBI:83064"/>
        <dbReference type="ChEBI" id="CHEBI:173113"/>
        <dbReference type="EC" id="3.1.4.58"/>
    </reaction>
</comment>